<proteinExistence type="predicted"/>
<gene>
    <name evidence="2" type="ORF">GTO89_03160</name>
</gene>
<keyword evidence="3" id="KW-1185">Reference proteome</keyword>
<comment type="caution">
    <text evidence="2">The sequence shown here is derived from an EMBL/GenBank/DDBJ whole genome shotgun (WGS) entry which is preliminary data.</text>
</comment>
<reference evidence="2 3" key="1">
    <citation type="submission" date="2020-01" db="EMBL/GenBank/DDBJ databases">
        <title>Whole genome sequence of Heliobacterium gestii DSM 11169.</title>
        <authorList>
            <person name="Kyndt J.A."/>
            <person name="Meyer T.E."/>
        </authorList>
    </citation>
    <scope>NUCLEOTIDE SEQUENCE [LARGE SCALE GENOMIC DNA]</scope>
    <source>
        <strain evidence="2 3">DSM 11169</strain>
    </source>
</reference>
<dbReference type="GO" id="GO:0009036">
    <property type="term" value="F:type II site-specific deoxyribonuclease activity"/>
    <property type="evidence" value="ECO:0007669"/>
    <property type="project" value="InterPro"/>
</dbReference>
<sequence length="67" mass="7349">MDTERTSDYLIVFVEVVATDGPISQQRKEALQQIAVDAGFKTRDLAFVTAFEDRQGDPAAGGCLCWP</sequence>
<dbReference type="OrthoDB" id="9798907at2"/>
<dbReference type="AlphaFoldDB" id="A0A845L9S9"/>
<feature type="domain" description="BsuBI/PstI restriction endonuclease" evidence="1">
    <location>
        <begin position="7"/>
        <end position="55"/>
    </location>
</feature>
<evidence type="ECO:0000313" key="3">
    <source>
        <dbReference type="Proteomes" id="UP000471031"/>
    </source>
</evidence>
<dbReference type="Gene3D" id="3.40.1350.80">
    <property type="match status" value="1"/>
</dbReference>
<protein>
    <recommendedName>
        <fullName evidence="1">BsuBI/PstI restriction endonuclease domain-containing protein</fullName>
    </recommendedName>
</protein>
<name>A0A845L9S9_HELGE</name>
<dbReference type="GO" id="GO:0009307">
    <property type="term" value="P:DNA restriction-modification system"/>
    <property type="evidence" value="ECO:0007669"/>
    <property type="project" value="InterPro"/>
</dbReference>
<dbReference type="Pfam" id="PF06616">
    <property type="entry name" value="BsuBI_PstI_RE"/>
    <property type="match status" value="1"/>
</dbReference>
<dbReference type="EMBL" id="WXEX01000002">
    <property type="protein sequence ID" value="MZP42034.1"/>
    <property type="molecule type" value="Genomic_DNA"/>
</dbReference>
<dbReference type="Proteomes" id="UP000471031">
    <property type="component" value="Unassembled WGS sequence"/>
</dbReference>
<dbReference type="InterPro" id="IPR009528">
    <property type="entry name" value="Restrct_endonuc_II_BsuBI_C"/>
</dbReference>
<organism evidence="2 3">
    <name type="scientific">Heliomicrobium gestii</name>
    <name type="common">Heliobacterium gestii</name>
    <dbReference type="NCBI Taxonomy" id="2699"/>
    <lineage>
        <taxon>Bacteria</taxon>
        <taxon>Bacillati</taxon>
        <taxon>Bacillota</taxon>
        <taxon>Clostridia</taxon>
        <taxon>Eubacteriales</taxon>
        <taxon>Heliobacteriaceae</taxon>
        <taxon>Heliomicrobium</taxon>
    </lineage>
</organism>
<evidence type="ECO:0000313" key="2">
    <source>
        <dbReference type="EMBL" id="MZP42034.1"/>
    </source>
</evidence>
<dbReference type="GO" id="GO:0003677">
    <property type="term" value="F:DNA binding"/>
    <property type="evidence" value="ECO:0007669"/>
    <property type="project" value="InterPro"/>
</dbReference>
<evidence type="ECO:0000259" key="1">
    <source>
        <dbReference type="Pfam" id="PF06616"/>
    </source>
</evidence>
<accession>A0A845L9S9</accession>
<dbReference type="InterPro" id="IPR041963">
    <property type="entry name" value="BsuBI/PstI_C_sf"/>
</dbReference>
<dbReference type="GO" id="GO:0000287">
    <property type="term" value="F:magnesium ion binding"/>
    <property type="evidence" value="ECO:0007669"/>
    <property type="project" value="InterPro"/>
</dbReference>